<reference evidence="2" key="1">
    <citation type="journal article" date="2021" name="mSystems">
        <title>Bacteria and Archaea Synergistically Convert Glycine Betaine to Biogenic Methane in the Formosa Cold Seep of the South China Sea.</title>
        <authorList>
            <person name="Li L."/>
            <person name="Zhang W."/>
            <person name="Zhang S."/>
            <person name="Song L."/>
            <person name="Sun Q."/>
            <person name="Zhang H."/>
            <person name="Xiang H."/>
            <person name="Dong X."/>
        </authorList>
    </citation>
    <scope>NUCLEOTIDE SEQUENCE</scope>
    <source>
        <strain evidence="2">ZWT</strain>
    </source>
</reference>
<dbReference type="RefSeq" id="WP_250858709.1">
    <property type="nucleotide sequence ID" value="NZ_JAGSOJ010000002.1"/>
</dbReference>
<sequence length="240" mass="27690">MKFFYKYLKLLILVLALLLLFLLYGEFWNVTRTFPFITVHNQNINKSTIELYDLDSKLDSLKRANYIFLYRNNADNLIFKLLSDKNDSLKIHPLLDNSNGLSLTLPEFNYTTKDSIIGLYNNMAKSLTLNFDNSHFILFSYDDNHYTFNNINDKSMNNQLKDIPIDNIVITFYESENLKTSSELSGAGLLFTGGRIVDIEWSKKDGAPIKIVDERGKPISIIEGKVCWIIADNSVKIDFK</sequence>
<accession>A0A9J6NZJ6</accession>
<dbReference type="EMBL" id="JAGSOJ010000002">
    <property type="protein sequence ID" value="MCM1989683.1"/>
    <property type="molecule type" value="Genomic_DNA"/>
</dbReference>
<dbReference type="InterPro" id="IPR023158">
    <property type="entry name" value="YerB-like_sf"/>
</dbReference>
<organism evidence="2 3">
    <name type="scientific">Oceanirhabdus seepicola</name>
    <dbReference type="NCBI Taxonomy" id="2828781"/>
    <lineage>
        <taxon>Bacteria</taxon>
        <taxon>Bacillati</taxon>
        <taxon>Bacillota</taxon>
        <taxon>Clostridia</taxon>
        <taxon>Eubacteriales</taxon>
        <taxon>Clostridiaceae</taxon>
        <taxon>Oceanirhabdus</taxon>
    </lineage>
</organism>
<dbReference type="InterPro" id="IPR035328">
    <property type="entry name" value="DUF3048_C"/>
</dbReference>
<dbReference type="Gene3D" id="3.50.90.10">
    <property type="entry name" value="YerB-like"/>
    <property type="match status" value="1"/>
</dbReference>
<reference evidence="2" key="2">
    <citation type="submission" date="2021-04" db="EMBL/GenBank/DDBJ databases">
        <authorList>
            <person name="Dong X."/>
        </authorList>
    </citation>
    <scope>NUCLEOTIDE SEQUENCE</scope>
    <source>
        <strain evidence="2">ZWT</strain>
    </source>
</reference>
<dbReference type="Proteomes" id="UP001056429">
    <property type="component" value="Unassembled WGS sequence"/>
</dbReference>
<keyword evidence="3" id="KW-1185">Reference proteome</keyword>
<protein>
    <submittedName>
        <fullName evidence="2">DUF3048 C-terminal domain-containing protein</fullName>
    </submittedName>
</protein>
<dbReference type="Pfam" id="PF17479">
    <property type="entry name" value="DUF3048_C"/>
    <property type="match status" value="1"/>
</dbReference>
<comment type="caution">
    <text evidence="2">The sequence shown here is derived from an EMBL/GenBank/DDBJ whole genome shotgun (WGS) entry which is preliminary data.</text>
</comment>
<evidence type="ECO:0000313" key="2">
    <source>
        <dbReference type="EMBL" id="MCM1989683.1"/>
    </source>
</evidence>
<dbReference type="AlphaFoldDB" id="A0A9J6NZJ6"/>
<feature type="domain" description="DUF3048" evidence="1">
    <location>
        <begin position="129"/>
        <end position="226"/>
    </location>
</feature>
<name>A0A9J6NZJ6_9CLOT</name>
<evidence type="ECO:0000259" key="1">
    <source>
        <dbReference type="Pfam" id="PF17479"/>
    </source>
</evidence>
<evidence type="ECO:0000313" key="3">
    <source>
        <dbReference type="Proteomes" id="UP001056429"/>
    </source>
</evidence>
<proteinExistence type="predicted"/>
<dbReference type="SUPFAM" id="SSF159774">
    <property type="entry name" value="YerB-like"/>
    <property type="match status" value="1"/>
</dbReference>
<gene>
    <name evidence="2" type="ORF">KDK92_08025</name>
</gene>